<keyword evidence="1" id="KW-0472">Membrane</keyword>
<accession>A0A1G4JWC0</accession>
<reference evidence="3" key="1">
    <citation type="submission" date="2016-03" db="EMBL/GenBank/DDBJ databases">
        <authorList>
            <person name="Devillers Hugo."/>
        </authorList>
    </citation>
    <scope>NUCLEOTIDE SEQUENCE [LARGE SCALE GENOMIC DNA]</scope>
</reference>
<evidence type="ECO:0000313" key="3">
    <source>
        <dbReference type="Proteomes" id="UP000191144"/>
    </source>
</evidence>
<feature type="transmembrane region" description="Helical" evidence="1">
    <location>
        <begin position="130"/>
        <end position="149"/>
    </location>
</feature>
<dbReference type="AlphaFoldDB" id="A0A1G4JWC0"/>
<evidence type="ECO:0000313" key="2">
    <source>
        <dbReference type="EMBL" id="SCU95373.1"/>
    </source>
</evidence>
<keyword evidence="1" id="KW-1133">Transmembrane helix</keyword>
<name>A0A1G4JWC0_9SACH</name>
<keyword evidence="1" id="KW-0812">Transmembrane</keyword>
<proteinExistence type="predicted"/>
<dbReference type="EMBL" id="LT598477">
    <property type="protein sequence ID" value="SCU95373.1"/>
    <property type="molecule type" value="Genomic_DNA"/>
</dbReference>
<dbReference type="Proteomes" id="UP000191144">
    <property type="component" value="Chromosome F"/>
</dbReference>
<evidence type="ECO:0000256" key="1">
    <source>
        <dbReference type="SAM" id="Phobius"/>
    </source>
</evidence>
<gene>
    <name evidence="2" type="ORF">LAME_0F11914G</name>
</gene>
<sequence length="150" mass="16548">MKFWCSTWKSVGHCVYEQTLLPVQNVYHCICKNAVVVGTSTCASAFFTTYSSSCLLLVTSRYRLLVILTYSESKSLEASSSVPHHSTRLDEKISFSQLLAVTTISTICIELFGVVIELSAPQKKGPPNAFVSYRLVPTVVVLSSFTILIN</sequence>
<organism evidence="2 3">
    <name type="scientific">Lachancea meyersii CBS 8951</name>
    <dbReference type="NCBI Taxonomy" id="1266667"/>
    <lineage>
        <taxon>Eukaryota</taxon>
        <taxon>Fungi</taxon>
        <taxon>Dikarya</taxon>
        <taxon>Ascomycota</taxon>
        <taxon>Saccharomycotina</taxon>
        <taxon>Saccharomycetes</taxon>
        <taxon>Saccharomycetales</taxon>
        <taxon>Saccharomycetaceae</taxon>
        <taxon>Lachancea</taxon>
    </lineage>
</organism>
<protein>
    <submittedName>
        <fullName evidence="2">LAME_0F11914g1_1</fullName>
    </submittedName>
</protein>
<keyword evidence="3" id="KW-1185">Reference proteome</keyword>
<feature type="transmembrane region" description="Helical" evidence="1">
    <location>
        <begin position="98"/>
        <end position="118"/>
    </location>
</feature>